<dbReference type="SUPFAM" id="SSF63867">
    <property type="entry name" value="MoeA C-terminal domain-like"/>
    <property type="match status" value="1"/>
</dbReference>
<dbReference type="InterPro" id="IPR008284">
    <property type="entry name" value="MoCF_biosynth_CS"/>
</dbReference>
<dbReference type="Gene3D" id="3.90.105.10">
    <property type="entry name" value="Molybdopterin biosynthesis moea protein, domain 2"/>
    <property type="match status" value="1"/>
</dbReference>
<accession>A0A1B4V042</accession>
<dbReference type="OrthoDB" id="9804758at2"/>
<dbReference type="GO" id="GO:0046872">
    <property type="term" value="F:metal ion binding"/>
    <property type="evidence" value="ECO:0007669"/>
    <property type="project" value="UniProtKB-UniRule"/>
</dbReference>
<organism evidence="13 14">
    <name type="scientific">Sulfurifustis variabilis</name>
    <dbReference type="NCBI Taxonomy" id="1675686"/>
    <lineage>
        <taxon>Bacteria</taxon>
        <taxon>Pseudomonadati</taxon>
        <taxon>Pseudomonadota</taxon>
        <taxon>Gammaproteobacteria</taxon>
        <taxon>Acidiferrobacterales</taxon>
        <taxon>Acidiferrobacteraceae</taxon>
        <taxon>Sulfurifustis</taxon>
    </lineage>
</organism>
<evidence type="ECO:0000256" key="1">
    <source>
        <dbReference type="ARBA" id="ARBA00001946"/>
    </source>
</evidence>
<dbReference type="CDD" id="cd00887">
    <property type="entry name" value="MoeA"/>
    <property type="match status" value="1"/>
</dbReference>
<dbReference type="EMBL" id="AP014936">
    <property type="protein sequence ID" value="BAU46806.1"/>
    <property type="molecule type" value="Genomic_DNA"/>
</dbReference>
<proteinExistence type="inferred from homology"/>
<dbReference type="GO" id="GO:0006777">
    <property type="term" value="P:Mo-molybdopterin cofactor biosynthetic process"/>
    <property type="evidence" value="ECO:0007669"/>
    <property type="project" value="UniProtKB-UniRule"/>
</dbReference>
<dbReference type="SMART" id="SM00852">
    <property type="entry name" value="MoCF_biosynth"/>
    <property type="match status" value="1"/>
</dbReference>
<dbReference type="Gene3D" id="2.40.340.10">
    <property type="entry name" value="MoeA, C-terminal, domain IV"/>
    <property type="match status" value="1"/>
</dbReference>
<dbReference type="GO" id="GO:0005829">
    <property type="term" value="C:cytosol"/>
    <property type="evidence" value="ECO:0007669"/>
    <property type="project" value="TreeGrafter"/>
</dbReference>
<dbReference type="InterPro" id="IPR036688">
    <property type="entry name" value="MoeA_C_domain_IV_sf"/>
</dbReference>
<dbReference type="Pfam" id="PF03454">
    <property type="entry name" value="MoeA_C"/>
    <property type="match status" value="1"/>
</dbReference>
<dbReference type="InterPro" id="IPR005110">
    <property type="entry name" value="MoeA_linker/N"/>
</dbReference>
<comment type="function">
    <text evidence="2 11">Catalyzes the insertion of molybdate into adenylated molybdopterin with the concomitant release of AMP.</text>
</comment>
<evidence type="ECO:0000256" key="6">
    <source>
        <dbReference type="ARBA" id="ARBA00022679"/>
    </source>
</evidence>
<comment type="pathway">
    <text evidence="3 11">Cofactor biosynthesis; molybdopterin biosynthesis.</text>
</comment>
<dbReference type="AlphaFoldDB" id="A0A1B4V042"/>
<dbReference type="SUPFAM" id="SSF53218">
    <property type="entry name" value="Molybdenum cofactor biosynthesis proteins"/>
    <property type="match status" value="1"/>
</dbReference>
<evidence type="ECO:0000256" key="3">
    <source>
        <dbReference type="ARBA" id="ARBA00005046"/>
    </source>
</evidence>
<gene>
    <name evidence="13" type="ORF">SVA_0224</name>
</gene>
<dbReference type="KEGG" id="sva:SVA_0224"/>
<keyword evidence="9 11" id="KW-0501">Molybdenum cofactor biosynthesis</keyword>
<dbReference type="InterPro" id="IPR001453">
    <property type="entry name" value="MoaB/Mog_dom"/>
</dbReference>
<dbReference type="Pfam" id="PF03453">
    <property type="entry name" value="MoeA_N"/>
    <property type="match status" value="1"/>
</dbReference>
<dbReference type="Gene3D" id="2.170.190.11">
    <property type="entry name" value="Molybdopterin biosynthesis moea protein, domain 3"/>
    <property type="match status" value="1"/>
</dbReference>
<dbReference type="PANTHER" id="PTHR10192:SF5">
    <property type="entry name" value="GEPHYRIN"/>
    <property type="match status" value="1"/>
</dbReference>
<dbReference type="InterPro" id="IPR036425">
    <property type="entry name" value="MoaB/Mog-like_dom_sf"/>
</dbReference>
<dbReference type="SUPFAM" id="SSF63882">
    <property type="entry name" value="MoeA N-terminal region -like"/>
    <property type="match status" value="1"/>
</dbReference>
<dbReference type="PROSITE" id="PS01079">
    <property type="entry name" value="MOCF_BIOSYNTHESIS_2"/>
    <property type="match status" value="1"/>
</dbReference>
<dbReference type="Gene3D" id="3.40.980.10">
    <property type="entry name" value="MoaB/Mog-like domain"/>
    <property type="match status" value="1"/>
</dbReference>
<dbReference type="NCBIfam" id="NF045515">
    <property type="entry name" value="Glp_gephyrin"/>
    <property type="match status" value="1"/>
</dbReference>
<evidence type="ECO:0000256" key="2">
    <source>
        <dbReference type="ARBA" id="ARBA00002901"/>
    </source>
</evidence>
<dbReference type="FunFam" id="3.40.980.10:FF:000004">
    <property type="entry name" value="Molybdopterin molybdenumtransferase"/>
    <property type="match status" value="1"/>
</dbReference>
<evidence type="ECO:0000256" key="10">
    <source>
        <dbReference type="ARBA" id="ARBA00047317"/>
    </source>
</evidence>
<dbReference type="InterPro" id="IPR038987">
    <property type="entry name" value="MoeA-like"/>
</dbReference>
<comment type="catalytic activity">
    <reaction evidence="10">
        <text>adenylyl-molybdopterin + molybdate = Mo-molybdopterin + AMP + H(+)</text>
        <dbReference type="Rhea" id="RHEA:35047"/>
        <dbReference type="ChEBI" id="CHEBI:15378"/>
        <dbReference type="ChEBI" id="CHEBI:36264"/>
        <dbReference type="ChEBI" id="CHEBI:62727"/>
        <dbReference type="ChEBI" id="CHEBI:71302"/>
        <dbReference type="ChEBI" id="CHEBI:456215"/>
        <dbReference type="EC" id="2.10.1.1"/>
    </reaction>
</comment>
<evidence type="ECO:0000256" key="9">
    <source>
        <dbReference type="ARBA" id="ARBA00023150"/>
    </source>
</evidence>
<name>A0A1B4V042_9GAMM</name>
<dbReference type="UniPathway" id="UPA00344"/>
<dbReference type="InterPro" id="IPR036135">
    <property type="entry name" value="MoeA_linker/N_sf"/>
</dbReference>
<evidence type="ECO:0000313" key="13">
    <source>
        <dbReference type="EMBL" id="BAU46806.1"/>
    </source>
</evidence>
<dbReference type="Proteomes" id="UP000218899">
    <property type="component" value="Chromosome"/>
</dbReference>
<comment type="similarity">
    <text evidence="4 11">Belongs to the MoeA family.</text>
</comment>
<evidence type="ECO:0000313" key="14">
    <source>
        <dbReference type="Proteomes" id="UP000218899"/>
    </source>
</evidence>
<sequence length="408" mass="43497">MAAMLTLEQAQAEILGAIRRADARETVTLDRASGRYLAEAARARVDHPAFDNSAMDGYALRAADLAGAGFVLPVRGASSCGDAPGRLDPGAAMRIFTGAPLPEGADTIVIQENAVREGDRVRVPETTKSLQHLRRAGEDFRAGETLYEPGRRLMPADLSVLATAGVDRVQVCAPARALVISTGNELTEPGAALAPGRIYESNRLATLVQLRALGVDAVDGGIARDDARSLRDALIAAGEYDFVVTSGGASVGEHDIVRDVIGELGEIRLWKVRVKPGKPVAFGRIGSRAHFFALPGNPVSSLVTFKLFVEPAVRVWHHGTAACVELTARAAAAYRRRPDRTEFLRARLYVENGVLHAEALKGQGSHMIGALRHTNGLIRIEAESEGFAAGESLRVLPLTLEGWGRAIV</sequence>
<keyword evidence="6 11" id="KW-0808">Transferase</keyword>
<evidence type="ECO:0000256" key="8">
    <source>
        <dbReference type="ARBA" id="ARBA00022842"/>
    </source>
</evidence>
<evidence type="ECO:0000256" key="4">
    <source>
        <dbReference type="ARBA" id="ARBA00010763"/>
    </source>
</evidence>
<dbReference type="GO" id="GO:0061599">
    <property type="term" value="F:molybdopterin molybdotransferase activity"/>
    <property type="evidence" value="ECO:0007669"/>
    <property type="project" value="UniProtKB-UniRule"/>
</dbReference>
<dbReference type="InterPro" id="IPR005111">
    <property type="entry name" value="MoeA_C_domain_IV"/>
</dbReference>
<keyword evidence="8 11" id="KW-0460">Magnesium</keyword>
<dbReference type="PANTHER" id="PTHR10192">
    <property type="entry name" value="MOLYBDOPTERIN BIOSYNTHESIS PROTEIN"/>
    <property type="match status" value="1"/>
</dbReference>
<keyword evidence="5 11" id="KW-0500">Molybdenum</keyword>
<keyword evidence="14" id="KW-1185">Reference proteome</keyword>
<dbReference type="RefSeq" id="WP_096457569.1">
    <property type="nucleotide sequence ID" value="NZ_AP014936.1"/>
</dbReference>
<evidence type="ECO:0000256" key="11">
    <source>
        <dbReference type="RuleBase" id="RU365090"/>
    </source>
</evidence>
<protein>
    <recommendedName>
        <fullName evidence="11">Molybdopterin molybdenumtransferase</fullName>
        <ecNumber evidence="11">2.10.1.1</ecNumber>
    </recommendedName>
</protein>
<evidence type="ECO:0000256" key="5">
    <source>
        <dbReference type="ARBA" id="ARBA00022505"/>
    </source>
</evidence>
<keyword evidence="7 11" id="KW-0479">Metal-binding</keyword>
<evidence type="ECO:0000259" key="12">
    <source>
        <dbReference type="SMART" id="SM00852"/>
    </source>
</evidence>
<evidence type="ECO:0000256" key="7">
    <source>
        <dbReference type="ARBA" id="ARBA00022723"/>
    </source>
</evidence>
<dbReference type="Pfam" id="PF00994">
    <property type="entry name" value="MoCF_biosynth"/>
    <property type="match status" value="1"/>
</dbReference>
<reference evidence="13 14" key="1">
    <citation type="submission" date="2015-08" db="EMBL/GenBank/DDBJ databases">
        <title>Complete genome sequence of Sulfurifustis variabilis.</title>
        <authorList>
            <person name="Miura A."/>
            <person name="Kojima H."/>
            <person name="Fukui M."/>
        </authorList>
    </citation>
    <scope>NUCLEOTIDE SEQUENCE [LARGE SCALE GENOMIC DNA]</scope>
    <source>
        <strain evidence="14">skN76</strain>
    </source>
</reference>
<feature type="domain" description="MoaB/Mog" evidence="12">
    <location>
        <begin position="178"/>
        <end position="315"/>
    </location>
</feature>
<dbReference type="EC" id="2.10.1.1" evidence="11"/>
<comment type="cofactor">
    <cofactor evidence="1 11">
        <name>Mg(2+)</name>
        <dbReference type="ChEBI" id="CHEBI:18420"/>
    </cofactor>
</comment>